<dbReference type="InterPro" id="IPR014710">
    <property type="entry name" value="RmlC-like_jellyroll"/>
</dbReference>
<dbReference type="Proteomes" id="UP000516018">
    <property type="component" value="Chromosome"/>
</dbReference>
<dbReference type="AlphaFoldDB" id="A0A7H0G090"/>
<feature type="signal peptide" evidence="1">
    <location>
        <begin position="1"/>
        <end position="22"/>
    </location>
</feature>
<dbReference type="InterPro" id="IPR011051">
    <property type="entry name" value="RmlC_Cupin_sf"/>
</dbReference>
<gene>
    <name evidence="2" type="ORF">H8B22_05725</name>
</gene>
<feature type="chain" id="PRO_5028968862" description="Cupin domain-containing protein" evidence="1">
    <location>
        <begin position="23"/>
        <end position="122"/>
    </location>
</feature>
<evidence type="ECO:0000313" key="2">
    <source>
        <dbReference type="EMBL" id="QNP41706.1"/>
    </source>
</evidence>
<evidence type="ECO:0000256" key="1">
    <source>
        <dbReference type="SAM" id="SignalP"/>
    </source>
</evidence>
<sequence>MKRFRLLTACLPLALVALPALAQDLAMTAGKNAKVVIDNDKVRVIELQMAPGQSTGMHSHGDNIVVFLSSGMAMQTMADGTTRAMERKPGEVIWSDPVTHDTKNTGKAMVRTLIIELKEPKP</sequence>
<organism evidence="2 3">
    <name type="scientific">Agrilutibacter terrestris</name>
    <dbReference type="NCBI Taxonomy" id="2865112"/>
    <lineage>
        <taxon>Bacteria</taxon>
        <taxon>Pseudomonadati</taxon>
        <taxon>Pseudomonadota</taxon>
        <taxon>Gammaproteobacteria</taxon>
        <taxon>Lysobacterales</taxon>
        <taxon>Lysobacteraceae</taxon>
        <taxon>Agrilutibacter</taxon>
    </lineage>
</organism>
<dbReference type="EMBL" id="CP060820">
    <property type="protein sequence ID" value="QNP41706.1"/>
    <property type="molecule type" value="Genomic_DNA"/>
</dbReference>
<protein>
    <recommendedName>
        <fullName evidence="4">Cupin domain-containing protein</fullName>
    </recommendedName>
</protein>
<dbReference type="Gene3D" id="2.60.120.10">
    <property type="entry name" value="Jelly Rolls"/>
    <property type="match status" value="1"/>
</dbReference>
<evidence type="ECO:0000313" key="3">
    <source>
        <dbReference type="Proteomes" id="UP000516018"/>
    </source>
</evidence>
<dbReference type="RefSeq" id="WP_187713142.1">
    <property type="nucleotide sequence ID" value="NZ_CP060820.1"/>
</dbReference>
<accession>A0A7H0G090</accession>
<dbReference type="KEGG" id="lsx:H8B22_05725"/>
<proteinExistence type="predicted"/>
<evidence type="ECO:0008006" key="4">
    <source>
        <dbReference type="Google" id="ProtNLM"/>
    </source>
</evidence>
<keyword evidence="3" id="KW-1185">Reference proteome</keyword>
<dbReference type="SUPFAM" id="SSF51182">
    <property type="entry name" value="RmlC-like cupins"/>
    <property type="match status" value="1"/>
</dbReference>
<reference evidence="2 3" key="1">
    <citation type="submission" date="2020-08" db="EMBL/GenBank/DDBJ databases">
        <title>Lysobacter sp. II4 sp. nov., isolated from soil.</title>
        <authorList>
            <person name="Woo C.Y."/>
            <person name="Kim J."/>
        </authorList>
    </citation>
    <scope>NUCLEOTIDE SEQUENCE [LARGE SCALE GENOMIC DNA]</scope>
    <source>
        <strain evidence="2 3">II4</strain>
    </source>
</reference>
<keyword evidence="1" id="KW-0732">Signal</keyword>
<name>A0A7H0G090_9GAMM</name>